<dbReference type="EMBL" id="BSXV01004026">
    <property type="protein sequence ID" value="GME99558.1"/>
    <property type="molecule type" value="Genomic_DNA"/>
</dbReference>
<dbReference type="Proteomes" id="UP001165101">
    <property type="component" value="Unassembled WGS sequence"/>
</dbReference>
<evidence type="ECO:0000313" key="1">
    <source>
        <dbReference type="EMBL" id="GME99558.1"/>
    </source>
</evidence>
<keyword evidence="2" id="KW-1185">Reference proteome</keyword>
<evidence type="ECO:0000313" key="2">
    <source>
        <dbReference type="Proteomes" id="UP001165101"/>
    </source>
</evidence>
<sequence length="132" mass="15175">MSRSQIQTEFESLVNDVYDNDPLEISSKYYKDKITEAYTDYIESLNDIKSLNQIVISEISSNSNNVSQICTLFEFFFTFTDDTGSNDIFKELHNVDRQELLDGLISGINLPSFDWIWGHPEVGIVSEEDTIE</sequence>
<name>A0ACB5U1D4_CANBO</name>
<comment type="caution">
    <text evidence="1">The sequence shown here is derived from an EMBL/GenBank/DDBJ whole genome shotgun (WGS) entry which is preliminary data.</text>
</comment>
<organism evidence="1 2">
    <name type="scientific">Candida boidinii</name>
    <name type="common">Yeast</name>
    <dbReference type="NCBI Taxonomy" id="5477"/>
    <lineage>
        <taxon>Eukaryota</taxon>
        <taxon>Fungi</taxon>
        <taxon>Dikarya</taxon>
        <taxon>Ascomycota</taxon>
        <taxon>Saccharomycotina</taxon>
        <taxon>Pichiomycetes</taxon>
        <taxon>Pichiales</taxon>
        <taxon>Pichiaceae</taxon>
        <taxon>Ogataea</taxon>
        <taxon>Ogataea/Candida clade</taxon>
    </lineage>
</organism>
<protein>
    <submittedName>
        <fullName evidence="1">Unnamed protein product</fullName>
    </submittedName>
</protein>
<gene>
    <name evidence="1" type="ORF">Cboi01_000532800</name>
</gene>
<proteinExistence type="predicted"/>
<reference evidence="1" key="1">
    <citation type="submission" date="2023-04" db="EMBL/GenBank/DDBJ databases">
        <title>Candida boidinii NBRC 1967.</title>
        <authorList>
            <person name="Ichikawa N."/>
            <person name="Sato H."/>
            <person name="Tonouchi N."/>
        </authorList>
    </citation>
    <scope>NUCLEOTIDE SEQUENCE</scope>
    <source>
        <strain evidence="1">NBRC 1967</strain>
    </source>
</reference>
<accession>A0ACB5U1D4</accession>